<dbReference type="PANTHER" id="PTHR46549:SF1">
    <property type="entry name" value="MACPF DOMAIN-CONTAINING PROTEIN"/>
    <property type="match status" value="1"/>
</dbReference>
<keyword evidence="2" id="KW-1185">Reference proteome</keyword>
<accession>A0AAU9XWL3</accession>
<dbReference type="CDD" id="cd00064">
    <property type="entry name" value="FU"/>
    <property type="match status" value="1"/>
</dbReference>
<dbReference type="Proteomes" id="UP001159428">
    <property type="component" value="Unassembled WGS sequence"/>
</dbReference>
<name>A0AAU9XWL3_9CNID</name>
<dbReference type="AlphaFoldDB" id="A0AAU9XWL3"/>
<gene>
    <name evidence="1" type="ORF">PMEA_00032021</name>
</gene>
<dbReference type="InterPro" id="IPR006212">
    <property type="entry name" value="Furin_repeat"/>
</dbReference>
<organism evidence="1 2">
    <name type="scientific">Pocillopora meandrina</name>
    <dbReference type="NCBI Taxonomy" id="46732"/>
    <lineage>
        <taxon>Eukaryota</taxon>
        <taxon>Metazoa</taxon>
        <taxon>Cnidaria</taxon>
        <taxon>Anthozoa</taxon>
        <taxon>Hexacorallia</taxon>
        <taxon>Scleractinia</taxon>
        <taxon>Astrocoeniina</taxon>
        <taxon>Pocilloporidae</taxon>
        <taxon>Pocillopora</taxon>
    </lineage>
</organism>
<evidence type="ECO:0000313" key="2">
    <source>
        <dbReference type="Proteomes" id="UP001159428"/>
    </source>
</evidence>
<dbReference type="EMBL" id="CALNXJ010000072">
    <property type="protein sequence ID" value="CAH3159571.1"/>
    <property type="molecule type" value="Genomic_DNA"/>
</dbReference>
<comment type="caution">
    <text evidence="1">The sequence shown here is derived from an EMBL/GenBank/DDBJ whole genome shotgun (WGS) entry which is preliminary data.</text>
</comment>
<sequence length="362" mass="40764">MTGTQLAWVYKFSTRSDKRSISSQPPKSVQPCQVKWSNALRIDPTDTKGKCLHFTASTAGTLFVVFATLPKEPDSRYLVQISPNMISTYKGTSLKTSTSNLNARALGDASLYQSYFVCITESEKSTLIEYGKSLGTSESGDIYLNLIDSGGQLNVRFYAFGNDKNPAKVMDTHIVSRPLTKAECKGDTVKDLETNLYVQKCHKDCDPLAGCKSPYSAQFPEGCNACRAALDIEQHKCIPACPKHNTLTKDKKCVRKCHIDAKHKVEFENMPVLTELTMCDWIKLEENWSGQISYFHFMYSRRSQITSFLGQKDGVIVLTMQILPDTSKSQESQRLTLQQLGDVRWHPFCVTWSGFTEVIQYY</sequence>
<dbReference type="PANTHER" id="PTHR46549">
    <property type="entry name" value="MACPF DOMAIN-CONTAINING PROTEIN"/>
    <property type="match status" value="1"/>
</dbReference>
<evidence type="ECO:0000313" key="1">
    <source>
        <dbReference type="EMBL" id="CAH3159571.1"/>
    </source>
</evidence>
<protein>
    <submittedName>
        <fullName evidence="1">Uncharacterized protein</fullName>
    </submittedName>
</protein>
<proteinExistence type="predicted"/>
<reference evidence="1 2" key="1">
    <citation type="submission" date="2022-05" db="EMBL/GenBank/DDBJ databases">
        <authorList>
            <consortium name="Genoscope - CEA"/>
            <person name="William W."/>
        </authorList>
    </citation>
    <scope>NUCLEOTIDE SEQUENCE [LARGE SCALE GENOMIC DNA]</scope>
</reference>